<dbReference type="GO" id="GO:0047710">
    <property type="term" value="F:bis(5'-adenosyl)-triphosphatase activity"/>
    <property type="evidence" value="ECO:0007669"/>
    <property type="project" value="UniProtKB-UniRule"/>
</dbReference>
<dbReference type="FunFam" id="3.30.428.10:FF:000011">
    <property type="entry name" value="Fragile histidine triad"/>
    <property type="match status" value="1"/>
</dbReference>
<evidence type="ECO:0000256" key="6">
    <source>
        <dbReference type="PROSITE-ProRule" id="PRU00464"/>
    </source>
</evidence>
<dbReference type="PANTHER" id="PTHR46243:SF1">
    <property type="entry name" value="BIS(5'-ADENOSYL)-TRIPHOSPHATASE"/>
    <property type="match status" value="1"/>
</dbReference>
<feature type="binding site" evidence="4">
    <location>
        <position position="97"/>
    </location>
    <ligand>
        <name>substrate</name>
    </ligand>
</feature>
<feature type="site" description="Important for induction of apoptosis" evidence="5">
    <location>
        <position position="127"/>
    </location>
</feature>
<dbReference type="InterPro" id="IPR051884">
    <property type="entry name" value="Bis(5'-adenosyl)-TPase_reg"/>
</dbReference>
<dbReference type="OrthoDB" id="680339at2759"/>
<organism evidence="9 10">
    <name type="scientific">Erysiphe pulchra</name>
    <dbReference type="NCBI Taxonomy" id="225359"/>
    <lineage>
        <taxon>Eukaryota</taxon>
        <taxon>Fungi</taxon>
        <taxon>Dikarya</taxon>
        <taxon>Ascomycota</taxon>
        <taxon>Pezizomycotina</taxon>
        <taxon>Leotiomycetes</taxon>
        <taxon>Erysiphales</taxon>
        <taxon>Erysiphaceae</taxon>
        <taxon>Erysiphe</taxon>
    </lineage>
</organism>
<dbReference type="STRING" id="225359.A0A2S4PLC5"/>
<keyword evidence="10" id="KW-1185">Reference proteome</keyword>
<accession>A0A2S4PLC5</accession>
<evidence type="ECO:0000256" key="4">
    <source>
        <dbReference type="PIRSR" id="PIRSR639383-2"/>
    </source>
</evidence>
<comment type="caution">
    <text evidence="9">The sequence shown here is derived from an EMBL/GenBank/DDBJ whole genome shotgun (WGS) entry which is preliminary data.</text>
</comment>
<dbReference type="InterPro" id="IPR039383">
    <property type="entry name" value="FHIT"/>
</dbReference>
<reference evidence="9 10" key="1">
    <citation type="submission" date="2017-10" db="EMBL/GenBank/DDBJ databases">
        <title>Development of genomic resources for the powdery mildew, Erysiphe pulchra.</title>
        <authorList>
            <person name="Wadl P.A."/>
            <person name="Mack B.M."/>
            <person name="Moore G."/>
            <person name="Beltz S.B."/>
        </authorList>
    </citation>
    <scope>NUCLEOTIDE SEQUENCE [LARGE SCALE GENOMIC DNA]</scope>
    <source>
        <strain evidence="9">Cflorida</strain>
    </source>
</reference>
<dbReference type="Gene3D" id="3.30.428.10">
    <property type="entry name" value="HIT-like"/>
    <property type="match status" value="1"/>
</dbReference>
<dbReference type="SUPFAM" id="SSF54197">
    <property type="entry name" value="HIT-like"/>
    <property type="match status" value="1"/>
</dbReference>
<dbReference type="PANTHER" id="PTHR46243">
    <property type="entry name" value="BIS(5'-ADENOSYL)-TRIPHOSPHATASE"/>
    <property type="match status" value="1"/>
</dbReference>
<evidence type="ECO:0000256" key="1">
    <source>
        <dbReference type="ARBA" id="ARBA00022741"/>
    </source>
</evidence>
<feature type="binding site" evidence="4">
    <location>
        <position position="31"/>
    </location>
    <ligand>
        <name>substrate</name>
    </ligand>
</feature>
<protein>
    <recommendedName>
        <fullName evidence="7">Bis(5'-adenosyl)-triphosphatase</fullName>
        <ecNumber evidence="7">3.6.1.29</ecNumber>
    </recommendedName>
</protein>
<proteinExistence type="predicted"/>
<evidence type="ECO:0000313" key="10">
    <source>
        <dbReference type="Proteomes" id="UP000237438"/>
    </source>
</evidence>
<dbReference type="CDD" id="cd01275">
    <property type="entry name" value="FHIT"/>
    <property type="match status" value="1"/>
</dbReference>
<dbReference type="Proteomes" id="UP000237438">
    <property type="component" value="Unassembled WGS sequence"/>
</dbReference>
<keyword evidence="1 7" id="KW-0547">Nucleotide-binding</keyword>
<feature type="binding site" evidence="4">
    <location>
        <position position="112"/>
    </location>
    <ligand>
        <name>substrate</name>
    </ligand>
</feature>
<evidence type="ECO:0000259" key="8">
    <source>
        <dbReference type="PROSITE" id="PS51084"/>
    </source>
</evidence>
<dbReference type="EC" id="3.6.1.29" evidence="7"/>
<dbReference type="Pfam" id="PF01230">
    <property type="entry name" value="HIT"/>
    <property type="match status" value="1"/>
</dbReference>
<feature type="binding site" evidence="4">
    <location>
        <begin position="103"/>
        <end position="106"/>
    </location>
    <ligand>
        <name>substrate</name>
    </ligand>
</feature>
<dbReference type="EMBL" id="PEDP01002186">
    <property type="protein sequence ID" value="POS82849.1"/>
    <property type="molecule type" value="Genomic_DNA"/>
</dbReference>
<evidence type="ECO:0000256" key="7">
    <source>
        <dbReference type="RuleBase" id="RU366076"/>
    </source>
</evidence>
<feature type="domain" description="HIT" evidence="8">
    <location>
        <begin position="6"/>
        <end position="127"/>
    </location>
</feature>
<evidence type="ECO:0000256" key="5">
    <source>
        <dbReference type="PIRSR" id="PIRSR639383-3"/>
    </source>
</evidence>
<dbReference type="PROSITE" id="PS51084">
    <property type="entry name" value="HIT_2"/>
    <property type="match status" value="1"/>
</dbReference>
<sequence>MALKPGTIYFGPYEVTDQVFYYSTSCYGLTNIKPVLPGHVLVVPFRPVQRVTDLTAAEVTDLFTTVQKVQKMLAGHYFKTNGLSGQPEDGSFNIAIQDGKEAGQTVPHLHCHVIPRTRDDKIGDEVYLKLESEEGNVGGGFYDMKRPEQFGKFPQIEGMKKEPRSLDQMKEEAAVFREKMKLLENE</sequence>
<evidence type="ECO:0000256" key="2">
    <source>
        <dbReference type="ARBA" id="ARBA00022801"/>
    </source>
</evidence>
<name>A0A2S4PLC5_9PEZI</name>
<dbReference type="InterPro" id="IPR036265">
    <property type="entry name" value="HIT-like_sf"/>
</dbReference>
<dbReference type="GO" id="GO:0000166">
    <property type="term" value="F:nucleotide binding"/>
    <property type="evidence" value="ECO:0007669"/>
    <property type="project" value="UniProtKB-KW"/>
</dbReference>
<evidence type="ECO:0000256" key="3">
    <source>
        <dbReference type="PIRSR" id="PIRSR639383-1"/>
    </source>
</evidence>
<feature type="short sequence motif" description="Histidine triad motif" evidence="6">
    <location>
        <begin position="108"/>
        <end position="112"/>
    </location>
</feature>
<gene>
    <name evidence="9" type="ORF">EPUL_004494</name>
</gene>
<feature type="active site" description="Tele-AMP-histidine intermediate" evidence="3">
    <location>
        <position position="110"/>
    </location>
</feature>
<keyword evidence="2 7" id="KW-0378">Hydrolase</keyword>
<comment type="catalytic activity">
    <reaction evidence="7">
        <text>P(1),P(3)-bis(5'-adenosyl) triphosphate + H2O = AMP + ADP + 2 H(+)</text>
        <dbReference type="Rhea" id="RHEA:13893"/>
        <dbReference type="ChEBI" id="CHEBI:15377"/>
        <dbReference type="ChEBI" id="CHEBI:15378"/>
        <dbReference type="ChEBI" id="CHEBI:58529"/>
        <dbReference type="ChEBI" id="CHEBI:456215"/>
        <dbReference type="ChEBI" id="CHEBI:456216"/>
        <dbReference type="EC" id="3.6.1.29"/>
    </reaction>
</comment>
<comment type="cofactor">
    <cofactor evidence="7">
        <name>Mn(2+)</name>
        <dbReference type="ChEBI" id="CHEBI:29035"/>
    </cofactor>
</comment>
<dbReference type="InterPro" id="IPR011146">
    <property type="entry name" value="HIT-like"/>
</dbReference>
<evidence type="ECO:0000313" key="9">
    <source>
        <dbReference type="EMBL" id="POS82849.1"/>
    </source>
</evidence>
<dbReference type="AlphaFoldDB" id="A0A2S4PLC5"/>